<dbReference type="AlphaFoldDB" id="A0AAE1B5E5"/>
<gene>
    <name evidence="1" type="ORF">RRG08_016291</name>
</gene>
<reference evidence="1" key="1">
    <citation type="journal article" date="2023" name="G3 (Bethesda)">
        <title>A reference genome for the long-term kleptoplast-retaining sea slug Elysia crispata morphotype clarki.</title>
        <authorList>
            <person name="Eastman K.E."/>
            <person name="Pendleton A.L."/>
            <person name="Shaikh M.A."/>
            <person name="Suttiyut T."/>
            <person name="Ogas R."/>
            <person name="Tomko P."/>
            <person name="Gavelis G."/>
            <person name="Widhalm J.R."/>
            <person name="Wisecaver J.H."/>
        </authorList>
    </citation>
    <scope>NUCLEOTIDE SEQUENCE</scope>
    <source>
        <strain evidence="1">ECLA1</strain>
    </source>
</reference>
<comment type="caution">
    <text evidence="1">The sequence shown here is derived from an EMBL/GenBank/DDBJ whole genome shotgun (WGS) entry which is preliminary data.</text>
</comment>
<proteinExistence type="predicted"/>
<evidence type="ECO:0000313" key="2">
    <source>
        <dbReference type="Proteomes" id="UP001283361"/>
    </source>
</evidence>
<protein>
    <submittedName>
        <fullName evidence="1">Uncharacterized protein</fullName>
    </submittedName>
</protein>
<dbReference type="Proteomes" id="UP001283361">
    <property type="component" value="Unassembled WGS sequence"/>
</dbReference>
<organism evidence="1 2">
    <name type="scientific">Elysia crispata</name>
    <name type="common">lettuce slug</name>
    <dbReference type="NCBI Taxonomy" id="231223"/>
    <lineage>
        <taxon>Eukaryota</taxon>
        <taxon>Metazoa</taxon>
        <taxon>Spiralia</taxon>
        <taxon>Lophotrochozoa</taxon>
        <taxon>Mollusca</taxon>
        <taxon>Gastropoda</taxon>
        <taxon>Heterobranchia</taxon>
        <taxon>Euthyneura</taxon>
        <taxon>Panpulmonata</taxon>
        <taxon>Sacoglossa</taxon>
        <taxon>Placobranchoidea</taxon>
        <taxon>Plakobranchidae</taxon>
        <taxon>Elysia</taxon>
    </lineage>
</organism>
<name>A0AAE1B5E5_9GAST</name>
<keyword evidence="2" id="KW-1185">Reference proteome</keyword>
<evidence type="ECO:0000313" key="1">
    <source>
        <dbReference type="EMBL" id="KAK3800184.1"/>
    </source>
</evidence>
<accession>A0AAE1B5E5</accession>
<sequence length="117" mass="13198">MPCPTLTHQDPKWGTFLHVCSLYSPVKDKQHACCEGREASTASRRDESLTRVLILLHIYHFIPRTFRLPSCQIEYCIQPPTAGCIVTEVSGCRLWPAANGVWQTCIHSFRALNARAS</sequence>
<dbReference type="EMBL" id="JAWDGP010000492">
    <property type="protein sequence ID" value="KAK3800184.1"/>
    <property type="molecule type" value="Genomic_DNA"/>
</dbReference>